<evidence type="ECO:0000313" key="10">
    <source>
        <dbReference type="Proteomes" id="UP000244855"/>
    </source>
</evidence>
<feature type="transmembrane region" description="Helical" evidence="7">
    <location>
        <begin position="305"/>
        <end position="329"/>
    </location>
</feature>
<gene>
    <name evidence="9" type="ORF">DM02DRAFT_306840</name>
</gene>
<feature type="transmembrane region" description="Helical" evidence="7">
    <location>
        <begin position="281"/>
        <end position="299"/>
    </location>
</feature>
<keyword evidence="3 7" id="KW-0812">Transmembrane</keyword>
<feature type="region of interest" description="Disordered" evidence="6">
    <location>
        <begin position="1"/>
        <end position="133"/>
    </location>
</feature>
<organism evidence="9 10">
    <name type="scientific">Periconia macrospinosa</name>
    <dbReference type="NCBI Taxonomy" id="97972"/>
    <lineage>
        <taxon>Eukaryota</taxon>
        <taxon>Fungi</taxon>
        <taxon>Dikarya</taxon>
        <taxon>Ascomycota</taxon>
        <taxon>Pezizomycotina</taxon>
        <taxon>Dothideomycetes</taxon>
        <taxon>Pleosporomycetidae</taxon>
        <taxon>Pleosporales</taxon>
        <taxon>Massarineae</taxon>
        <taxon>Periconiaceae</taxon>
        <taxon>Periconia</taxon>
    </lineage>
</organism>
<feature type="domain" description="Major facilitator superfamily (MFS) profile" evidence="8">
    <location>
        <begin position="216"/>
        <end position="414"/>
    </location>
</feature>
<feature type="transmembrane region" description="Helical" evidence="7">
    <location>
        <begin position="214"/>
        <end position="234"/>
    </location>
</feature>
<dbReference type="Proteomes" id="UP000244855">
    <property type="component" value="Unassembled WGS sequence"/>
</dbReference>
<evidence type="ECO:0000256" key="2">
    <source>
        <dbReference type="ARBA" id="ARBA00022448"/>
    </source>
</evidence>
<dbReference type="InterPro" id="IPR020846">
    <property type="entry name" value="MFS_dom"/>
</dbReference>
<dbReference type="GO" id="GO:0022857">
    <property type="term" value="F:transmembrane transporter activity"/>
    <property type="evidence" value="ECO:0007669"/>
    <property type="project" value="InterPro"/>
</dbReference>
<dbReference type="SUPFAM" id="SSF103473">
    <property type="entry name" value="MFS general substrate transporter"/>
    <property type="match status" value="1"/>
</dbReference>
<dbReference type="PANTHER" id="PTHR23502">
    <property type="entry name" value="MAJOR FACILITATOR SUPERFAMILY"/>
    <property type="match status" value="1"/>
</dbReference>
<protein>
    <submittedName>
        <fullName evidence="9">MFS general substrate transporter</fullName>
    </submittedName>
</protein>
<feature type="transmembrane region" description="Helical" evidence="7">
    <location>
        <begin position="374"/>
        <end position="391"/>
    </location>
</feature>
<feature type="compositionally biased region" description="Basic and acidic residues" evidence="6">
    <location>
        <begin position="1"/>
        <end position="10"/>
    </location>
</feature>
<feature type="transmembrane region" description="Helical" evidence="7">
    <location>
        <begin position="254"/>
        <end position="274"/>
    </location>
</feature>
<dbReference type="InterPro" id="IPR036259">
    <property type="entry name" value="MFS_trans_sf"/>
</dbReference>
<proteinExistence type="predicted"/>
<dbReference type="STRING" id="97972.A0A2V1DZ02"/>
<name>A0A2V1DZ02_9PLEO</name>
<dbReference type="PANTHER" id="PTHR23502:SF31">
    <property type="entry name" value="POLYAMINE TRANSPORTER 1"/>
    <property type="match status" value="1"/>
</dbReference>
<keyword evidence="4 7" id="KW-1133">Transmembrane helix</keyword>
<reference evidence="9 10" key="1">
    <citation type="journal article" date="2018" name="Sci. Rep.">
        <title>Comparative genomics provides insights into the lifestyle and reveals functional heterogeneity of dark septate endophytic fungi.</title>
        <authorList>
            <person name="Knapp D.G."/>
            <person name="Nemeth J.B."/>
            <person name="Barry K."/>
            <person name="Hainaut M."/>
            <person name="Henrissat B."/>
            <person name="Johnson J."/>
            <person name="Kuo A."/>
            <person name="Lim J.H.P."/>
            <person name="Lipzen A."/>
            <person name="Nolan M."/>
            <person name="Ohm R.A."/>
            <person name="Tamas L."/>
            <person name="Grigoriev I.V."/>
            <person name="Spatafora J.W."/>
            <person name="Nagy L.G."/>
            <person name="Kovacs G.M."/>
        </authorList>
    </citation>
    <scope>NUCLEOTIDE SEQUENCE [LARGE SCALE GENOMIC DNA]</scope>
    <source>
        <strain evidence="9 10">DSE2036</strain>
    </source>
</reference>
<evidence type="ECO:0000256" key="6">
    <source>
        <dbReference type="SAM" id="MobiDB-lite"/>
    </source>
</evidence>
<evidence type="ECO:0000256" key="4">
    <source>
        <dbReference type="ARBA" id="ARBA00022989"/>
    </source>
</evidence>
<dbReference type="PROSITE" id="PS50850">
    <property type="entry name" value="MFS"/>
    <property type="match status" value="1"/>
</dbReference>
<keyword evidence="2" id="KW-0813">Transport</keyword>
<accession>A0A2V1DZ02</accession>
<dbReference type="AlphaFoldDB" id="A0A2V1DZ02"/>
<sequence>MNEADLRILRGEANAEPERFRNWDQTGEYRRQYEEEHRNDPSYVERIRQESTALPQAHANAPPSNGKEQEKEQLPSRRSSTSSEATTSTSSSSSSARLEEIRTQGAESGLNRRGTVSSRGDGAMLYRHPTERNPEALSRIETHRSQHAGTVGAGAAPSRIVSTLSRRRTQRPLPEMGAGKPFPPPLPDREEYVVEFDGPDDPLHAQNWPMKKKLWIGAVLAFNAVSATMGSSIFSSALRPVAREFGVSVEVTTLGTSFFVFGYAFGPLIWAPFSELYGRKLPLLVAAFGFSVFSVAVAAGKDLQTILICRFFGGLFGSAPLALVAAVFADMFDNKQRGLAIAVFSMCVFMGPLLAPFIGGFITESYLGWRWTEWVSSLMGWVSLILMLLLLEETYPPVSYSLAFPSSCFFPLSM</sequence>
<evidence type="ECO:0000256" key="7">
    <source>
        <dbReference type="SAM" id="Phobius"/>
    </source>
</evidence>
<evidence type="ECO:0000256" key="1">
    <source>
        <dbReference type="ARBA" id="ARBA00004141"/>
    </source>
</evidence>
<feature type="transmembrane region" description="Helical" evidence="7">
    <location>
        <begin position="341"/>
        <end position="362"/>
    </location>
</feature>
<keyword evidence="10" id="KW-1185">Reference proteome</keyword>
<dbReference type="Pfam" id="PF07690">
    <property type="entry name" value="MFS_1"/>
    <property type="match status" value="1"/>
</dbReference>
<evidence type="ECO:0000313" key="9">
    <source>
        <dbReference type="EMBL" id="PVI02435.1"/>
    </source>
</evidence>
<evidence type="ECO:0000259" key="8">
    <source>
        <dbReference type="PROSITE" id="PS50850"/>
    </source>
</evidence>
<evidence type="ECO:0000256" key="5">
    <source>
        <dbReference type="ARBA" id="ARBA00023136"/>
    </source>
</evidence>
<feature type="compositionally biased region" description="Low complexity" evidence="6">
    <location>
        <begin position="76"/>
        <end position="96"/>
    </location>
</feature>
<evidence type="ECO:0000256" key="3">
    <source>
        <dbReference type="ARBA" id="ARBA00022692"/>
    </source>
</evidence>
<dbReference type="Gene3D" id="1.20.1720.10">
    <property type="entry name" value="Multidrug resistance protein D"/>
    <property type="match status" value="1"/>
</dbReference>
<dbReference type="GO" id="GO:0005886">
    <property type="term" value="C:plasma membrane"/>
    <property type="evidence" value="ECO:0007669"/>
    <property type="project" value="TreeGrafter"/>
</dbReference>
<feature type="region of interest" description="Disordered" evidence="6">
    <location>
        <begin position="165"/>
        <end position="184"/>
    </location>
</feature>
<dbReference type="EMBL" id="KZ805343">
    <property type="protein sequence ID" value="PVI02435.1"/>
    <property type="molecule type" value="Genomic_DNA"/>
</dbReference>
<feature type="compositionally biased region" description="Basic and acidic residues" evidence="6">
    <location>
        <begin position="16"/>
        <end position="49"/>
    </location>
</feature>
<dbReference type="OrthoDB" id="9986881at2759"/>
<comment type="subcellular location">
    <subcellularLocation>
        <location evidence="1">Membrane</location>
        <topology evidence="1">Multi-pass membrane protein</topology>
    </subcellularLocation>
</comment>
<keyword evidence="5 7" id="KW-0472">Membrane</keyword>
<dbReference type="InterPro" id="IPR011701">
    <property type="entry name" value="MFS"/>
</dbReference>